<dbReference type="Pfam" id="PF13087">
    <property type="entry name" value="AAA_12"/>
    <property type="match status" value="1"/>
</dbReference>
<dbReference type="PROSITE" id="PS50011">
    <property type="entry name" value="PROTEIN_KINASE_DOM"/>
    <property type="match status" value="1"/>
</dbReference>
<protein>
    <recommendedName>
        <fullName evidence="1">Protein kinase domain-containing protein</fullName>
    </recommendedName>
</protein>
<sequence length="1166" mass="129579">MEAHVGTDEAARYVSGLLVGDGTPHSPRYRQLQDLQELIPDLLYRCRLVDTIEGCTVGLTLFLRLRELGGALWEQEMRILERVAALQHPSLPDLLDGGYLSGPDGGAGAAYIRTRAKGKPGDVAHLQQAFRDHPGDALVKLWMLADALALLSDVRIAHRMLWPANLDIALVGDGAVGEVRLSRFEMGALISNIFDSGHALSLQQVRDLYLRQPAESLIYSPPERLRFLFCRDDGELGGPAGDVFSLGMMVTEWFLGPADRSSAVSDFDDVLRRQAATRTMLERRSHELPASLRQILSDMLDPLPSGRPTPHQVSQYVNAAYGDARWMVEDDLPDRAYLLAYMPAECDKTLLRWGDIEDSAMTPEGRDQLIDLIERDTRGAEILHAATGAEGFATGDPEKLRRAKTVIVGTTITWFGEALWVQDYKIHEYDEILVIKFVRHTEDIRAKLDAMRVKALAQKVPTVQAISMPTDADVAESLSAGRPRWSSLVVEVESSRVLTEEEENYLKALDWYLRYQRSLVTARTYAYVLEPSQSPSRRVLRWDETADRGRSLDDALQRKMVHDTRRLSMADFVAEGGDRAGVESAGSVTVVLAETANGFLKAQGPFTVLNTIGSSAVEIDSEYQRKLPERGWLRLASDAGTMPQINRQAEARAELETQRALLRQLRRPKARPVLDKQWDGAGSGLEGEGPAAVQQILKQGALFALQGPPGTGKTEVTAQAVAEYVTAKPRARVLLSAQSHDALDNLAERVLDKLGMTSSGGRPARLDRLALRIEPGRERHHVDERVAAFQPRRVADGLISYSTSRARQWLATRRAERPWLAPVVEDWLAALPTSRLELRRRAQTAANLIFATTGAATSQNLASDTADEPFHWVLVEEAARAWPTELAMPLVRGTRWTLIGDHQQIGAFSKADIERFLQDCKEHPDPEIKAMYQAREDYARAFNTFAELFERADSTAPRLTLREQRRMMPELTKLVGETFYQGSGGLLPCREDGPAPLATPEYLTGSRLIWIDTGEAERATGFWSNDNEADLCARIVRAMRPTPNTHDGPDLAVLTPYRKQASVLMQRLTEHASRVFTIDGFQGREADIVVVSLVRDGVGRDGTAVSSVGHVASPSRTNVMLSRARDLLVIVGRWEIYAKHAGPKWAAIAERFRQPGSYVRAERVRP</sequence>
<dbReference type="PANTHER" id="PTHR10887:SF495">
    <property type="entry name" value="HELICASE SENATAXIN ISOFORM X1-RELATED"/>
    <property type="match status" value="1"/>
</dbReference>
<feature type="domain" description="Protein kinase" evidence="1">
    <location>
        <begin position="29"/>
        <end position="317"/>
    </location>
</feature>
<dbReference type="InterPro" id="IPR000719">
    <property type="entry name" value="Prot_kinase_dom"/>
</dbReference>
<accession>A0A919NBG2</accession>
<dbReference type="EMBL" id="BOMW01000055">
    <property type="protein sequence ID" value="GIF07863.1"/>
    <property type="molecule type" value="Genomic_DNA"/>
</dbReference>
<evidence type="ECO:0000313" key="3">
    <source>
        <dbReference type="Proteomes" id="UP000629619"/>
    </source>
</evidence>
<dbReference type="SUPFAM" id="SSF56112">
    <property type="entry name" value="Protein kinase-like (PK-like)"/>
    <property type="match status" value="1"/>
</dbReference>
<dbReference type="Gene3D" id="1.10.510.10">
    <property type="entry name" value="Transferase(Phosphotransferase) domain 1"/>
    <property type="match status" value="1"/>
</dbReference>
<dbReference type="PANTHER" id="PTHR10887">
    <property type="entry name" value="DNA2/NAM7 HELICASE FAMILY"/>
    <property type="match status" value="1"/>
</dbReference>
<dbReference type="InterPro" id="IPR047187">
    <property type="entry name" value="SF1_C_Upf1"/>
</dbReference>
<dbReference type="CDD" id="cd18808">
    <property type="entry name" value="SF1_C_Upf1"/>
    <property type="match status" value="1"/>
</dbReference>
<dbReference type="InterPro" id="IPR045055">
    <property type="entry name" value="DNA2/NAM7-like"/>
</dbReference>
<dbReference type="InterPro" id="IPR011009">
    <property type="entry name" value="Kinase-like_dom_sf"/>
</dbReference>
<reference evidence="2" key="1">
    <citation type="submission" date="2021-01" db="EMBL/GenBank/DDBJ databases">
        <title>Whole genome shotgun sequence of Actinoplanes siamensis NBRC 109076.</title>
        <authorList>
            <person name="Komaki H."/>
            <person name="Tamura T."/>
        </authorList>
    </citation>
    <scope>NUCLEOTIDE SEQUENCE</scope>
    <source>
        <strain evidence="2">NBRC 109076</strain>
    </source>
</reference>
<dbReference type="GO" id="GO:0004672">
    <property type="term" value="F:protein kinase activity"/>
    <property type="evidence" value="ECO:0007669"/>
    <property type="project" value="InterPro"/>
</dbReference>
<dbReference type="InterPro" id="IPR027417">
    <property type="entry name" value="P-loop_NTPase"/>
</dbReference>
<organism evidence="2 3">
    <name type="scientific">Actinoplanes siamensis</name>
    <dbReference type="NCBI Taxonomy" id="1223317"/>
    <lineage>
        <taxon>Bacteria</taxon>
        <taxon>Bacillati</taxon>
        <taxon>Actinomycetota</taxon>
        <taxon>Actinomycetes</taxon>
        <taxon>Micromonosporales</taxon>
        <taxon>Micromonosporaceae</taxon>
        <taxon>Actinoplanes</taxon>
    </lineage>
</organism>
<comment type="caution">
    <text evidence="2">The sequence shown here is derived from an EMBL/GenBank/DDBJ whole genome shotgun (WGS) entry which is preliminary data.</text>
</comment>
<gene>
    <name evidence="2" type="ORF">Asi03nite_54010</name>
</gene>
<evidence type="ECO:0000313" key="2">
    <source>
        <dbReference type="EMBL" id="GIF07863.1"/>
    </source>
</evidence>
<keyword evidence="3" id="KW-1185">Reference proteome</keyword>
<dbReference type="GO" id="GO:0004386">
    <property type="term" value="F:helicase activity"/>
    <property type="evidence" value="ECO:0007669"/>
    <property type="project" value="InterPro"/>
</dbReference>
<dbReference type="AlphaFoldDB" id="A0A919NBG2"/>
<evidence type="ECO:0000259" key="1">
    <source>
        <dbReference type="PROSITE" id="PS50011"/>
    </source>
</evidence>
<dbReference type="Proteomes" id="UP000629619">
    <property type="component" value="Unassembled WGS sequence"/>
</dbReference>
<dbReference type="Gene3D" id="3.40.50.300">
    <property type="entry name" value="P-loop containing nucleotide triphosphate hydrolases"/>
    <property type="match status" value="2"/>
</dbReference>
<dbReference type="InterPro" id="IPR041679">
    <property type="entry name" value="DNA2/NAM7-like_C"/>
</dbReference>
<dbReference type="Pfam" id="PF13086">
    <property type="entry name" value="AAA_11"/>
    <property type="match status" value="1"/>
</dbReference>
<name>A0A919NBG2_9ACTN</name>
<dbReference type="SUPFAM" id="SSF52540">
    <property type="entry name" value="P-loop containing nucleoside triphosphate hydrolases"/>
    <property type="match status" value="1"/>
</dbReference>
<dbReference type="GO" id="GO:0005524">
    <property type="term" value="F:ATP binding"/>
    <property type="evidence" value="ECO:0007669"/>
    <property type="project" value="InterPro"/>
</dbReference>
<proteinExistence type="predicted"/>
<dbReference type="InterPro" id="IPR041677">
    <property type="entry name" value="DNA2/NAM7_AAA_11"/>
</dbReference>